<evidence type="ECO:0000313" key="3">
    <source>
        <dbReference type="Proteomes" id="UP001500556"/>
    </source>
</evidence>
<keyword evidence="3" id="KW-1185">Reference proteome</keyword>
<feature type="region of interest" description="Disordered" evidence="1">
    <location>
        <begin position="1"/>
        <end position="40"/>
    </location>
</feature>
<comment type="caution">
    <text evidence="2">The sequence shown here is derived from an EMBL/GenBank/DDBJ whole genome shotgun (WGS) entry which is preliminary data.</text>
</comment>
<dbReference type="EMBL" id="BAABLO010000004">
    <property type="protein sequence ID" value="GAA4717119.1"/>
    <property type="molecule type" value="Genomic_DNA"/>
</dbReference>
<sequence length="82" mass="8576">MGRRPNGTRPAAALNTVPTVDTDRLTSPGPRVPGVGTTAHSRAVARQADLLVNRLLAARAMGTLRAELQSLDGLVPPVVREA</sequence>
<name>A0ABP8XZK8_9MICO</name>
<protein>
    <submittedName>
        <fullName evidence="2">Uncharacterized protein</fullName>
    </submittedName>
</protein>
<proteinExistence type="predicted"/>
<accession>A0ABP8XZK8</accession>
<organism evidence="2 3">
    <name type="scientific">Pedococcus ginsenosidimutans</name>
    <dbReference type="NCBI Taxonomy" id="490570"/>
    <lineage>
        <taxon>Bacteria</taxon>
        <taxon>Bacillati</taxon>
        <taxon>Actinomycetota</taxon>
        <taxon>Actinomycetes</taxon>
        <taxon>Micrococcales</taxon>
        <taxon>Intrasporangiaceae</taxon>
        <taxon>Pedococcus</taxon>
    </lineage>
</organism>
<gene>
    <name evidence="2" type="ORF">GCM10025782_12750</name>
</gene>
<dbReference type="Proteomes" id="UP001500556">
    <property type="component" value="Unassembled WGS sequence"/>
</dbReference>
<reference evidence="3" key="1">
    <citation type="journal article" date="2019" name="Int. J. Syst. Evol. Microbiol.">
        <title>The Global Catalogue of Microorganisms (GCM) 10K type strain sequencing project: providing services to taxonomists for standard genome sequencing and annotation.</title>
        <authorList>
            <consortium name="The Broad Institute Genomics Platform"/>
            <consortium name="The Broad Institute Genome Sequencing Center for Infectious Disease"/>
            <person name="Wu L."/>
            <person name="Ma J."/>
        </authorList>
    </citation>
    <scope>NUCLEOTIDE SEQUENCE [LARGE SCALE GENOMIC DNA]</scope>
    <source>
        <strain evidence="3">JCM 18961</strain>
    </source>
</reference>
<evidence type="ECO:0000313" key="2">
    <source>
        <dbReference type="EMBL" id="GAA4717119.1"/>
    </source>
</evidence>
<evidence type="ECO:0000256" key="1">
    <source>
        <dbReference type="SAM" id="MobiDB-lite"/>
    </source>
</evidence>